<comment type="caution">
    <text evidence="11">The sequence shown here is derived from an EMBL/GenBank/DDBJ whole genome shotgun (WGS) entry which is preliminary data.</text>
</comment>
<dbReference type="PANTHER" id="PTHR11831:SF4">
    <property type="entry name" value="SMALL RIBOSOMAL SUBUNIT PROTEIN US4M"/>
    <property type="match status" value="1"/>
</dbReference>
<name>A0A523TJA5_UNCAE</name>
<dbReference type="SMART" id="SM01390">
    <property type="entry name" value="Ribosomal_S4"/>
    <property type="match status" value="1"/>
</dbReference>
<dbReference type="GO" id="GO:0003735">
    <property type="term" value="F:structural constituent of ribosome"/>
    <property type="evidence" value="ECO:0007669"/>
    <property type="project" value="InterPro"/>
</dbReference>
<dbReference type="SUPFAM" id="SSF55174">
    <property type="entry name" value="Alpha-L RNA-binding motif"/>
    <property type="match status" value="1"/>
</dbReference>
<proteinExistence type="inferred from homology"/>
<evidence type="ECO:0000259" key="9">
    <source>
        <dbReference type="SMART" id="SM00363"/>
    </source>
</evidence>
<dbReference type="InterPro" id="IPR036986">
    <property type="entry name" value="S4_RNA-bd_sf"/>
</dbReference>
<feature type="domain" description="Small ribosomal subunit protein uS4 N-terminal" evidence="10">
    <location>
        <begin position="3"/>
        <end position="94"/>
    </location>
</feature>
<keyword evidence="5 7" id="KW-0687">Ribonucleoprotein</keyword>
<dbReference type="FunFam" id="3.10.290.10:FF:000001">
    <property type="entry name" value="30S ribosomal protein S4"/>
    <property type="match status" value="1"/>
</dbReference>
<dbReference type="Gene3D" id="1.10.1050.10">
    <property type="entry name" value="Ribosomal Protein S4 Delta 41, Chain A, domain 1"/>
    <property type="match status" value="1"/>
</dbReference>
<dbReference type="CDD" id="cd00165">
    <property type="entry name" value="S4"/>
    <property type="match status" value="1"/>
</dbReference>
<keyword evidence="4 7" id="KW-0689">Ribosomal protein</keyword>
<feature type="domain" description="RNA-binding S4" evidence="9">
    <location>
        <begin position="95"/>
        <end position="152"/>
    </location>
</feature>
<dbReference type="PROSITE" id="PS50889">
    <property type="entry name" value="S4"/>
    <property type="match status" value="1"/>
</dbReference>
<accession>A0A523TJA5</accession>
<dbReference type="EMBL" id="SOJT01000038">
    <property type="protein sequence ID" value="TET30402.1"/>
    <property type="molecule type" value="Genomic_DNA"/>
</dbReference>
<comment type="function">
    <text evidence="7">One of the primary rRNA binding proteins, it binds directly to 16S rRNA where it nucleates assembly of the body of the 30S subunit.</text>
</comment>
<dbReference type="InterPro" id="IPR022801">
    <property type="entry name" value="Ribosomal_uS4"/>
</dbReference>
<comment type="function">
    <text evidence="7">With S5 and S12 plays an important role in translational accuracy.</text>
</comment>
<evidence type="ECO:0000256" key="8">
    <source>
        <dbReference type="RuleBase" id="RU003699"/>
    </source>
</evidence>
<keyword evidence="3 7" id="KW-0694">RNA-binding</keyword>
<dbReference type="PANTHER" id="PTHR11831">
    <property type="entry name" value="30S 40S RIBOSOMAL PROTEIN"/>
    <property type="match status" value="1"/>
</dbReference>
<dbReference type="InterPro" id="IPR018079">
    <property type="entry name" value="Ribosomal_uS4_CS"/>
</dbReference>
<dbReference type="Pfam" id="PF00163">
    <property type="entry name" value="Ribosomal_S4"/>
    <property type="match status" value="1"/>
</dbReference>
<evidence type="ECO:0000256" key="3">
    <source>
        <dbReference type="ARBA" id="ARBA00022884"/>
    </source>
</evidence>
<dbReference type="InterPro" id="IPR002942">
    <property type="entry name" value="S4_RNA-bd"/>
</dbReference>
<organism evidence="11 12">
    <name type="scientific">Aerophobetes bacterium</name>
    <dbReference type="NCBI Taxonomy" id="2030807"/>
    <lineage>
        <taxon>Bacteria</taxon>
        <taxon>Candidatus Aerophobota</taxon>
    </lineage>
</organism>
<dbReference type="NCBIfam" id="NF003717">
    <property type="entry name" value="PRK05327.1"/>
    <property type="match status" value="1"/>
</dbReference>
<evidence type="ECO:0000256" key="1">
    <source>
        <dbReference type="ARBA" id="ARBA00007465"/>
    </source>
</evidence>
<dbReference type="GO" id="GO:0019843">
    <property type="term" value="F:rRNA binding"/>
    <property type="evidence" value="ECO:0007669"/>
    <property type="project" value="UniProtKB-UniRule"/>
</dbReference>
<dbReference type="InterPro" id="IPR005709">
    <property type="entry name" value="Ribosomal_uS4_bac-type"/>
</dbReference>
<dbReference type="Proteomes" id="UP000316517">
    <property type="component" value="Unassembled WGS sequence"/>
</dbReference>
<sequence>MARKRENRCKKCRRLSTKLFLKGEKCYTDKCALERKKSRVFTRRRRLSQYGRQLREKQKVRWIYGVRENQFKKSYRMAEKSSGPTGEDFLRILERRLDNVVYRLGFSVSRSQARQLVNHAHFLVNGRKVNVPSYLLREKDVVEVEKKSKKLPMMKQILESSEGRTVPEWLEIDKKSLKGIVTRVPQREELNQEIDLTLIVEYYSR</sequence>
<protein>
    <recommendedName>
        <fullName evidence="6 7">Small ribosomal subunit protein uS4</fullName>
    </recommendedName>
</protein>
<evidence type="ECO:0000313" key="12">
    <source>
        <dbReference type="Proteomes" id="UP000316517"/>
    </source>
</evidence>
<dbReference type="SMART" id="SM00363">
    <property type="entry name" value="S4"/>
    <property type="match status" value="1"/>
</dbReference>
<dbReference type="Gene3D" id="3.10.290.10">
    <property type="entry name" value="RNA-binding S4 domain"/>
    <property type="match status" value="1"/>
</dbReference>
<dbReference type="AlphaFoldDB" id="A0A523TJA5"/>
<evidence type="ECO:0000259" key="10">
    <source>
        <dbReference type="SMART" id="SM01390"/>
    </source>
</evidence>
<dbReference type="PROSITE" id="PS00632">
    <property type="entry name" value="RIBOSOMAL_S4"/>
    <property type="match status" value="1"/>
</dbReference>
<dbReference type="HAMAP" id="MF_01306_B">
    <property type="entry name" value="Ribosomal_uS4_B"/>
    <property type="match status" value="1"/>
</dbReference>
<evidence type="ECO:0000256" key="4">
    <source>
        <dbReference type="ARBA" id="ARBA00022980"/>
    </source>
</evidence>
<dbReference type="GO" id="GO:0015935">
    <property type="term" value="C:small ribosomal subunit"/>
    <property type="evidence" value="ECO:0007669"/>
    <property type="project" value="InterPro"/>
</dbReference>
<dbReference type="GO" id="GO:0006412">
    <property type="term" value="P:translation"/>
    <property type="evidence" value="ECO:0007669"/>
    <property type="project" value="UniProtKB-UniRule"/>
</dbReference>
<gene>
    <name evidence="7 11" type="primary">rpsD</name>
    <name evidence="11" type="ORF">E3J68_00685</name>
</gene>
<evidence type="ECO:0000256" key="2">
    <source>
        <dbReference type="ARBA" id="ARBA00022730"/>
    </source>
</evidence>
<comment type="similarity">
    <text evidence="1 7 8">Belongs to the universal ribosomal protein uS4 family.</text>
</comment>
<dbReference type="InterPro" id="IPR001912">
    <property type="entry name" value="Ribosomal_uS4_N"/>
</dbReference>
<dbReference type="GO" id="GO:0042274">
    <property type="term" value="P:ribosomal small subunit biogenesis"/>
    <property type="evidence" value="ECO:0007669"/>
    <property type="project" value="TreeGrafter"/>
</dbReference>
<dbReference type="Pfam" id="PF01479">
    <property type="entry name" value="S4"/>
    <property type="match status" value="1"/>
</dbReference>
<dbReference type="NCBIfam" id="TIGR01017">
    <property type="entry name" value="rpsD_bact"/>
    <property type="match status" value="1"/>
</dbReference>
<reference evidence="11 12" key="1">
    <citation type="submission" date="2019-03" db="EMBL/GenBank/DDBJ databases">
        <title>Metabolic potential of uncultured bacteria and archaea associated with petroleum seepage in deep-sea sediments.</title>
        <authorList>
            <person name="Dong X."/>
            <person name="Hubert C."/>
        </authorList>
    </citation>
    <scope>NUCLEOTIDE SEQUENCE [LARGE SCALE GENOMIC DNA]</scope>
    <source>
        <strain evidence="11">E44_bin3</strain>
    </source>
</reference>
<evidence type="ECO:0000313" key="11">
    <source>
        <dbReference type="EMBL" id="TET30402.1"/>
    </source>
</evidence>
<evidence type="ECO:0000256" key="5">
    <source>
        <dbReference type="ARBA" id="ARBA00023274"/>
    </source>
</evidence>
<evidence type="ECO:0000256" key="7">
    <source>
        <dbReference type="HAMAP-Rule" id="MF_01306"/>
    </source>
</evidence>
<keyword evidence="2 7" id="KW-0699">rRNA-binding</keyword>
<comment type="subunit">
    <text evidence="7">Part of the 30S ribosomal subunit. Contacts protein S5. The interaction surface between S4 and S5 is involved in control of translational fidelity.</text>
</comment>
<evidence type="ECO:0000256" key="6">
    <source>
        <dbReference type="ARBA" id="ARBA00035254"/>
    </source>
</evidence>